<organism evidence="2 3">
    <name type="scientific">Hypsizygus marmoreus</name>
    <name type="common">White beech mushroom</name>
    <name type="synonym">Agaricus marmoreus</name>
    <dbReference type="NCBI Taxonomy" id="39966"/>
    <lineage>
        <taxon>Eukaryota</taxon>
        <taxon>Fungi</taxon>
        <taxon>Dikarya</taxon>
        <taxon>Basidiomycota</taxon>
        <taxon>Agaricomycotina</taxon>
        <taxon>Agaricomycetes</taxon>
        <taxon>Agaricomycetidae</taxon>
        <taxon>Agaricales</taxon>
        <taxon>Tricholomatineae</taxon>
        <taxon>Lyophyllaceae</taxon>
        <taxon>Hypsizygus</taxon>
    </lineage>
</organism>
<keyword evidence="3" id="KW-1185">Reference proteome</keyword>
<dbReference type="STRING" id="39966.A0A369J1Z8"/>
<dbReference type="AlphaFoldDB" id="A0A369J1Z8"/>
<dbReference type="OrthoDB" id="3018720at2759"/>
<dbReference type="EMBL" id="LUEZ02000136">
    <property type="protein sequence ID" value="RDB16021.1"/>
    <property type="molecule type" value="Genomic_DNA"/>
</dbReference>
<accession>A0A369J1Z8</accession>
<proteinExistence type="predicted"/>
<dbReference type="InParanoid" id="A0A369J1Z8"/>
<evidence type="ECO:0000313" key="2">
    <source>
        <dbReference type="EMBL" id="RDB16021.1"/>
    </source>
</evidence>
<feature type="region of interest" description="Disordered" evidence="1">
    <location>
        <begin position="1"/>
        <end position="26"/>
    </location>
</feature>
<protein>
    <submittedName>
        <fullName evidence="2">Uncharacterized protein</fullName>
    </submittedName>
</protein>
<dbReference type="Proteomes" id="UP000076154">
    <property type="component" value="Unassembled WGS sequence"/>
</dbReference>
<evidence type="ECO:0000313" key="3">
    <source>
        <dbReference type="Proteomes" id="UP000076154"/>
    </source>
</evidence>
<name>A0A369J1Z8_HYPMA</name>
<gene>
    <name evidence="2" type="ORF">Hypma_003462</name>
</gene>
<reference evidence="2" key="1">
    <citation type="submission" date="2018-04" db="EMBL/GenBank/DDBJ databases">
        <title>Whole genome sequencing of Hypsizygus marmoreus.</title>
        <authorList>
            <person name="Choi I.-G."/>
            <person name="Min B."/>
            <person name="Kim J.-G."/>
            <person name="Kim S."/>
            <person name="Oh Y.-L."/>
            <person name="Kong W.-S."/>
            <person name="Park H."/>
            <person name="Jeong J."/>
            <person name="Song E.-S."/>
        </authorList>
    </citation>
    <scope>NUCLEOTIDE SEQUENCE [LARGE SCALE GENOMIC DNA]</scope>
    <source>
        <strain evidence="2">51987-8</strain>
    </source>
</reference>
<sequence>MTGSAAPAGALSKSTDQIDNGSSSAAGNTFTTNMQIYAENIASTGCNNALQARRDAGEPDVPIDEALLSLLPTQIVTPPPTPASNVTQMVAAFSQFSPNSQSKALLLLNGPSQPTVPSTTSRILFTASDELPASTSSMDFGYGIHPFLVQLAMHKVHIPLTLFTSKSTNRLHRESTTLTQKVIYTKNNTKSHILDVSQFPSELTIDVADWHECWVRNRTFLEEHYEPALAKRWINHYLHLSHQDDFRSNFAAIRKFDYEEHELRQQSPSF</sequence>
<feature type="compositionally biased region" description="Polar residues" evidence="1">
    <location>
        <begin position="12"/>
        <end position="26"/>
    </location>
</feature>
<evidence type="ECO:0000256" key="1">
    <source>
        <dbReference type="SAM" id="MobiDB-lite"/>
    </source>
</evidence>
<comment type="caution">
    <text evidence="2">The sequence shown here is derived from an EMBL/GenBank/DDBJ whole genome shotgun (WGS) entry which is preliminary data.</text>
</comment>